<gene>
    <name evidence="2" type="ORF">SAMN05660443_1514</name>
</gene>
<accession>A0A1I1GL79</accession>
<dbReference type="AlphaFoldDB" id="A0A1I1GL79"/>
<keyword evidence="3" id="KW-1185">Reference proteome</keyword>
<sequence length="175" mass="19151">MTLTWVAGQLAGLVALGFCLAGFASKQDDRLLVLLISANIAFALQFIFFQSWTAAVLTLLVIIRILLARRYPGNLALMSGLLLANFLAAALTWQHWIDILPLTAATLGTFGMFMLRGIPLRILLGMAAFCWLLNNLLIGSFGGSLAEGLIVVTNIFTIWRLAKLQKEKQLSSREA</sequence>
<reference evidence="2 3" key="1">
    <citation type="submission" date="2016-10" db="EMBL/GenBank/DDBJ databases">
        <authorList>
            <person name="de Groot N.N."/>
        </authorList>
    </citation>
    <scope>NUCLEOTIDE SEQUENCE [LARGE SCALE GENOMIC DNA]</scope>
    <source>
        <strain evidence="2 3">DSM 18438</strain>
    </source>
</reference>
<dbReference type="RefSeq" id="WP_091961487.1">
    <property type="nucleotide sequence ID" value="NZ_FOLH01000003.1"/>
</dbReference>
<dbReference type="InterPro" id="IPR026267">
    <property type="entry name" value="YgjV"/>
</dbReference>
<dbReference type="EMBL" id="FOLH01000003">
    <property type="protein sequence ID" value="SFC12547.1"/>
    <property type="molecule type" value="Genomic_DNA"/>
</dbReference>
<evidence type="ECO:0000256" key="1">
    <source>
        <dbReference type="SAM" id="Phobius"/>
    </source>
</evidence>
<proteinExistence type="predicted"/>
<dbReference type="Pfam" id="PF10688">
    <property type="entry name" value="Imp-YgjV"/>
    <property type="match status" value="1"/>
</dbReference>
<dbReference type="Proteomes" id="UP000199058">
    <property type="component" value="Unassembled WGS sequence"/>
</dbReference>
<feature type="transmembrane region" description="Helical" evidence="1">
    <location>
        <begin position="122"/>
        <end position="138"/>
    </location>
</feature>
<organism evidence="2 3">
    <name type="scientific">Marinospirillum celere</name>
    <dbReference type="NCBI Taxonomy" id="1122252"/>
    <lineage>
        <taxon>Bacteria</taxon>
        <taxon>Pseudomonadati</taxon>
        <taxon>Pseudomonadota</taxon>
        <taxon>Gammaproteobacteria</taxon>
        <taxon>Oceanospirillales</taxon>
        <taxon>Oceanospirillaceae</taxon>
        <taxon>Marinospirillum</taxon>
    </lineage>
</organism>
<keyword evidence="1" id="KW-0812">Transmembrane</keyword>
<keyword evidence="1" id="KW-1133">Transmembrane helix</keyword>
<evidence type="ECO:0000313" key="3">
    <source>
        <dbReference type="Proteomes" id="UP000199058"/>
    </source>
</evidence>
<feature type="transmembrane region" description="Helical" evidence="1">
    <location>
        <begin position="144"/>
        <end position="162"/>
    </location>
</feature>
<dbReference type="STRING" id="1122252.SAMN05660443_1514"/>
<name>A0A1I1GL79_9GAMM</name>
<dbReference type="OrthoDB" id="7858522at2"/>
<protein>
    <submittedName>
        <fullName evidence="2">Inner membrane protein</fullName>
    </submittedName>
</protein>
<dbReference type="PIRSF" id="PIRSF011443">
    <property type="entry name" value="YgjV"/>
    <property type="match status" value="1"/>
</dbReference>
<evidence type="ECO:0000313" key="2">
    <source>
        <dbReference type="EMBL" id="SFC12547.1"/>
    </source>
</evidence>
<feature type="transmembrane region" description="Helical" evidence="1">
    <location>
        <begin position="31"/>
        <end position="63"/>
    </location>
</feature>
<feature type="transmembrane region" description="Helical" evidence="1">
    <location>
        <begin position="75"/>
        <end position="93"/>
    </location>
</feature>
<keyword evidence="1" id="KW-0472">Membrane</keyword>
<dbReference type="InterPro" id="IPR019629">
    <property type="entry name" value="Uncharacterised_HI1736/YgjV"/>
</dbReference>